<organism evidence="2 3">
    <name type="scientific">Cinchona calisaya</name>
    <dbReference type="NCBI Taxonomy" id="153742"/>
    <lineage>
        <taxon>Eukaryota</taxon>
        <taxon>Viridiplantae</taxon>
        <taxon>Streptophyta</taxon>
        <taxon>Embryophyta</taxon>
        <taxon>Tracheophyta</taxon>
        <taxon>Spermatophyta</taxon>
        <taxon>Magnoliopsida</taxon>
        <taxon>eudicotyledons</taxon>
        <taxon>Gunneridae</taxon>
        <taxon>Pentapetalae</taxon>
        <taxon>asterids</taxon>
        <taxon>lamiids</taxon>
        <taxon>Gentianales</taxon>
        <taxon>Rubiaceae</taxon>
        <taxon>Cinchonoideae</taxon>
        <taxon>Cinchoneae</taxon>
        <taxon>Cinchona</taxon>
    </lineage>
</organism>
<protein>
    <submittedName>
        <fullName evidence="2">Uncharacterized protein</fullName>
    </submittedName>
</protein>
<proteinExistence type="predicted"/>
<sequence>MSSLRPHLVVAFVMILVSRPAARFNLALRELDMIKIGINLEVHSDLEPENNGVLPDEFATSVELRNMVKLRTRLALRSETLDRLIDELESGYWDNVGEYIPIPLHREIGFG</sequence>
<name>A0ABD2YC30_9GENT</name>
<comment type="caution">
    <text evidence="2">The sequence shown here is derived from an EMBL/GenBank/DDBJ whole genome shotgun (WGS) entry which is preliminary data.</text>
</comment>
<evidence type="ECO:0000256" key="1">
    <source>
        <dbReference type="SAM" id="SignalP"/>
    </source>
</evidence>
<feature type="chain" id="PRO_5044837930" evidence="1">
    <location>
        <begin position="23"/>
        <end position="111"/>
    </location>
</feature>
<gene>
    <name evidence="2" type="ORF">ACH5RR_037844</name>
</gene>
<reference evidence="2 3" key="1">
    <citation type="submission" date="2024-11" db="EMBL/GenBank/DDBJ databases">
        <title>A near-complete genome assembly of Cinchona calisaya.</title>
        <authorList>
            <person name="Lian D.C."/>
            <person name="Zhao X.W."/>
            <person name="Wei L."/>
        </authorList>
    </citation>
    <scope>NUCLEOTIDE SEQUENCE [LARGE SCALE GENOMIC DNA]</scope>
    <source>
        <tissue evidence="2">Nenye</tissue>
    </source>
</reference>
<keyword evidence="1" id="KW-0732">Signal</keyword>
<evidence type="ECO:0000313" key="3">
    <source>
        <dbReference type="Proteomes" id="UP001630127"/>
    </source>
</evidence>
<dbReference type="AlphaFoldDB" id="A0ABD2YC30"/>
<dbReference type="EMBL" id="JBJUIK010000015">
    <property type="protein sequence ID" value="KAL3503395.1"/>
    <property type="molecule type" value="Genomic_DNA"/>
</dbReference>
<keyword evidence="3" id="KW-1185">Reference proteome</keyword>
<evidence type="ECO:0000313" key="2">
    <source>
        <dbReference type="EMBL" id="KAL3503395.1"/>
    </source>
</evidence>
<accession>A0ABD2YC30</accession>
<feature type="signal peptide" evidence="1">
    <location>
        <begin position="1"/>
        <end position="22"/>
    </location>
</feature>
<dbReference type="Proteomes" id="UP001630127">
    <property type="component" value="Unassembled WGS sequence"/>
</dbReference>